<evidence type="ECO:0000313" key="1">
    <source>
        <dbReference type="EMBL" id="PUA34702.1"/>
    </source>
</evidence>
<comment type="caution">
    <text evidence="1">The sequence shown here is derived from an EMBL/GenBank/DDBJ whole genome shotgun (WGS) entry which is preliminary data.</text>
</comment>
<evidence type="ECO:0000313" key="2">
    <source>
        <dbReference type="Proteomes" id="UP000244184"/>
    </source>
</evidence>
<organism evidence="1 2">
    <name type="scientific">Paenibacillus elgii</name>
    <dbReference type="NCBI Taxonomy" id="189691"/>
    <lineage>
        <taxon>Bacteria</taxon>
        <taxon>Bacillati</taxon>
        <taxon>Bacillota</taxon>
        <taxon>Bacilli</taxon>
        <taxon>Bacillales</taxon>
        <taxon>Paenibacillaceae</taxon>
        <taxon>Paenibacillus</taxon>
    </lineage>
</organism>
<proteinExistence type="predicted"/>
<protein>
    <recommendedName>
        <fullName evidence="3">DUF1998 domain-containing protein</fullName>
    </recommendedName>
</protein>
<dbReference type="Proteomes" id="UP000244184">
    <property type="component" value="Unassembled WGS sequence"/>
</dbReference>
<reference evidence="1 2" key="1">
    <citation type="submission" date="2018-03" db="EMBL/GenBank/DDBJ databases">
        <title>Genome sequence of Paenibacillus elgii strain AC13 an antimicrobial compound producing bacteria.</title>
        <authorList>
            <person name="Kurokawa A.S."/>
            <person name="Araujo J.F."/>
            <person name="Costa R.A."/>
            <person name="Ortega D.B."/>
            <person name="Pires A.S."/>
            <person name="Pappas G.J.Jr."/>
            <person name="Franco O.L."/>
            <person name="Barreto C."/>
            <person name="Magalhaes B.S."/>
            <person name="Kruger R.H."/>
        </authorList>
    </citation>
    <scope>NUCLEOTIDE SEQUENCE [LARGE SCALE GENOMIC DNA]</scope>
    <source>
        <strain evidence="1 2">AC13</strain>
    </source>
</reference>
<gene>
    <name evidence="1" type="ORF">C8Z91_33010</name>
</gene>
<evidence type="ECO:0008006" key="3">
    <source>
        <dbReference type="Google" id="ProtNLM"/>
    </source>
</evidence>
<accession>A0A2T6FS22</accession>
<dbReference type="RefSeq" id="WP_108534919.1">
    <property type="nucleotide sequence ID" value="NZ_PYHP01000099.1"/>
</dbReference>
<name>A0A2T6FS22_9BACL</name>
<sequence length="592" mass="69124">MSEFQPSKHDMARGLSQVLFNYLPGKTFDMVGGTNIAQVTRINGRQVKDLQDTNKLFKELKKYIKKWDENQSGFRSELEEYIFEKPEAIKFDIFPLTYRCPQCKRVYHYKDYRILSKTNENLICLHGDECQGKKLKQLYQVAVHECGEITGLYPLKPEKCDCKDWRNHITFDERKSQKVSDFRWICKKCKFEREVKYFCSSCDLKYKEMSISPHRSSKNYYTHFVRCVDVASNNYKGSWEDDVRRYLKMENFTKNDPTLEKLRKKIEAMKLTEEEKLDLLKEIDEDVRGDVDFSLIDEEVCHSLHEYLETENPAVMTSYNIGKVADLLQDSYPAQRMLLLKNAQMFKEIGINDLILIEDFPVVTAVFGFTRGIQGPTGEKEKNTNLVSFRYWSDEPGKIPVYVDNGKCEAIMFRLDPIAVIKWIREQGIAVEEENCIDEGKARYWLLCNMRVINPQEESNEHTVSYLIYNLIHSMSHEVMRAMAGISGYELIGLSEYLFPAALSFVIYSNRTDFSIGGMHTLFETQLDVLYQKMFSSELRICMYDPLCNEKEGACHACLYLPEIACSSFNKMLSRHYLYGGTGVRGYWEGKY</sequence>
<dbReference type="AlphaFoldDB" id="A0A2T6FS22"/>
<dbReference type="EMBL" id="PYHP01000099">
    <property type="protein sequence ID" value="PUA34702.1"/>
    <property type="molecule type" value="Genomic_DNA"/>
</dbReference>